<dbReference type="PANTHER" id="PTHR32322:SF2">
    <property type="entry name" value="EAMA DOMAIN-CONTAINING PROTEIN"/>
    <property type="match status" value="1"/>
</dbReference>
<feature type="domain" description="EamA" evidence="7">
    <location>
        <begin position="9"/>
        <end position="143"/>
    </location>
</feature>
<comment type="caution">
    <text evidence="8">The sequence shown here is derived from an EMBL/GenBank/DDBJ whole genome shotgun (WGS) entry which is preliminary data.</text>
</comment>
<name>A0A9X3EIR4_9GAMM</name>
<dbReference type="GO" id="GO:0016020">
    <property type="term" value="C:membrane"/>
    <property type="evidence" value="ECO:0007669"/>
    <property type="project" value="UniProtKB-SubCell"/>
</dbReference>
<feature type="domain" description="EamA" evidence="7">
    <location>
        <begin position="159"/>
        <end position="294"/>
    </location>
</feature>
<dbReference type="AlphaFoldDB" id="A0A9X3EIR4"/>
<feature type="transmembrane region" description="Helical" evidence="6">
    <location>
        <begin position="127"/>
        <end position="146"/>
    </location>
</feature>
<feature type="transmembrane region" description="Helical" evidence="6">
    <location>
        <begin position="70"/>
        <end position="89"/>
    </location>
</feature>
<evidence type="ECO:0000313" key="8">
    <source>
        <dbReference type="EMBL" id="MCY0967465.1"/>
    </source>
</evidence>
<dbReference type="RefSeq" id="WP_283175662.1">
    <property type="nucleotide sequence ID" value="NZ_JAPNOA010000059.1"/>
</dbReference>
<feature type="transmembrane region" description="Helical" evidence="6">
    <location>
        <begin position="101"/>
        <end position="120"/>
    </location>
</feature>
<keyword evidence="4 6" id="KW-1133">Transmembrane helix</keyword>
<keyword evidence="3 6" id="KW-0812">Transmembrane</keyword>
<gene>
    <name evidence="8" type="ORF">OUO13_19970</name>
</gene>
<feature type="transmembrane region" description="Helical" evidence="6">
    <location>
        <begin position="227"/>
        <end position="243"/>
    </location>
</feature>
<evidence type="ECO:0000256" key="5">
    <source>
        <dbReference type="ARBA" id="ARBA00023136"/>
    </source>
</evidence>
<feature type="transmembrane region" description="Helical" evidence="6">
    <location>
        <begin position="12"/>
        <end position="32"/>
    </location>
</feature>
<evidence type="ECO:0000256" key="6">
    <source>
        <dbReference type="SAM" id="Phobius"/>
    </source>
</evidence>
<dbReference type="SUPFAM" id="SSF103481">
    <property type="entry name" value="Multidrug resistance efflux transporter EmrE"/>
    <property type="match status" value="2"/>
</dbReference>
<evidence type="ECO:0000256" key="3">
    <source>
        <dbReference type="ARBA" id="ARBA00022692"/>
    </source>
</evidence>
<dbReference type="InterPro" id="IPR037185">
    <property type="entry name" value="EmrE-like"/>
</dbReference>
<dbReference type="Pfam" id="PF00892">
    <property type="entry name" value="EamA"/>
    <property type="match status" value="2"/>
</dbReference>
<sequence length="312" mass="34076">MPSLTPARSAMLMLLVCVFFWGSVFPLAKMILQEISGLSLVIWRFLLASVCLALYLLARQTRWVKLQPRQFVTLALLGVLGVGGFNLALFEGLPHTDATNAALVMALNPLTTSVLAALMARRWLTGWQWASLLMGLSGVALVITRGDLHLLQQQGVNHGDLLIVLGMFCWSLFVVLSQRVNHWLPSMQFTLLTMVSGSLAIAFFSLFDPTVHPWPELQQLSTHSIWLLVYVSLFGTVVAYLFWNQGAAQLGPAKAALFFNLVPVFAALVGLALGQPLTNVQMGGMLLVIAGLTLPGWLQRQVQNRQAALAAG</sequence>
<dbReference type="EMBL" id="JAPNOA010000059">
    <property type="protein sequence ID" value="MCY0967465.1"/>
    <property type="molecule type" value="Genomic_DNA"/>
</dbReference>
<comment type="subcellular location">
    <subcellularLocation>
        <location evidence="1">Membrane</location>
        <topology evidence="1">Multi-pass membrane protein</topology>
    </subcellularLocation>
</comment>
<dbReference type="PANTHER" id="PTHR32322">
    <property type="entry name" value="INNER MEMBRANE TRANSPORTER"/>
    <property type="match status" value="1"/>
</dbReference>
<dbReference type="InterPro" id="IPR050638">
    <property type="entry name" value="AA-Vitamin_Transporters"/>
</dbReference>
<evidence type="ECO:0000256" key="1">
    <source>
        <dbReference type="ARBA" id="ARBA00004141"/>
    </source>
</evidence>
<reference evidence="8" key="1">
    <citation type="submission" date="2022-11" db="EMBL/GenBank/DDBJ databases">
        <title>Parathalassolutuus dongxingensis gen. nov., sp. nov., a novel member of family Oceanospirillaceae isolated from a coastal shrimp pond in Guangxi, China.</title>
        <authorList>
            <person name="Chen H."/>
        </authorList>
    </citation>
    <scope>NUCLEOTIDE SEQUENCE</scope>
    <source>
        <strain evidence="8">G-43</strain>
    </source>
</reference>
<proteinExistence type="inferred from homology"/>
<evidence type="ECO:0000256" key="2">
    <source>
        <dbReference type="ARBA" id="ARBA00007362"/>
    </source>
</evidence>
<organism evidence="8 9">
    <name type="scientific">Parathalassolituus penaei</name>
    <dbReference type="NCBI Taxonomy" id="2997323"/>
    <lineage>
        <taxon>Bacteria</taxon>
        <taxon>Pseudomonadati</taxon>
        <taxon>Pseudomonadota</taxon>
        <taxon>Gammaproteobacteria</taxon>
        <taxon>Oceanospirillales</taxon>
        <taxon>Oceanospirillaceae</taxon>
        <taxon>Parathalassolituus</taxon>
    </lineage>
</organism>
<keyword evidence="9" id="KW-1185">Reference proteome</keyword>
<feature type="transmembrane region" description="Helical" evidence="6">
    <location>
        <begin position="255"/>
        <end position="274"/>
    </location>
</feature>
<keyword evidence="5 6" id="KW-0472">Membrane</keyword>
<evidence type="ECO:0000259" key="7">
    <source>
        <dbReference type="Pfam" id="PF00892"/>
    </source>
</evidence>
<evidence type="ECO:0000313" key="9">
    <source>
        <dbReference type="Proteomes" id="UP001150830"/>
    </source>
</evidence>
<feature type="transmembrane region" description="Helical" evidence="6">
    <location>
        <begin position="38"/>
        <end position="58"/>
    </location>
</feature>
<accession>A0A9X3EIR4</accession>
<protein>
    <submittedName>
        <fullName evidence="8">DMT family transporter</fullName>
    </submittedName>
</protein>
<feature type="transmembrane region" description="Helical" evidence="6">
    <location>
        <begin position="189"/>
        <end position="207"/>
    </location>
</feature>
<evidence type="ECO:0000256" key="4">
    <source>
        <dbReference type="ARBA" id="ARBA00022989"/>
    </source>
</evidence>
<feature type="transmembrane region" description="Helical" evidence="6">
    <location>
        <begin position="280"/>
        <end position="298"/>
    </location>
</feature>
<feature type="transmembrane region" description="Helical" evidence="6">
    <location>
        <begin position="158"/>
        <end position="177"/>
    </location>
</feature>
<dbReference type="Proteomes" id="UP001150830">
    <property type="component" value="Unassembled WGS sequence"/>
</dbReference>
<dbReference type="InterPro" id="IPR000620">
    <property type="entry name" value="EamA_dom"/>
</dbReference>
<comment type="similarity">
    <text evidence="2">Belongs to the EamA transporter family.</text>
</comment>